<feature type="compositionally biased region" description="Polar residues" evidence="7">
    <location>
        <begin position="46"/>
        <end position="62"/>
    </location>
</feature>
<reference evidence="8 9" key="1">
    <citation type="submission" date="2023-06" db="EMBL/GenBank/DDBJ databases">
        <title>Roseiconus lacunae JC819 isolated from Gulf of Mannar region, Tamil Nadu.</title>
        <authorList>
            <person name="Pk S."/>
            <person name="Ch S."/>
            <person name="Ch V.R."/>
        </authorList>
    </citation>
    <scope>NUCLEOTIDE SEQUENCE [LARGE SCALE GENOMIC DNA]</scope>
    <source>
        <strain evidence="8 9">JC819</strain>
    </source>
</reference>
<evidence type="ECO:0000256" key="2">
    <source>
        <dbReference type="ARBA" id="ARBA00012553"/>
    </source>
</evidence>
<dbReference type="EMBL" id="JASZZN010000006">
    <property type="protein sequence ID" value="MDM4015795.1"/>
    <property type="molecule type" value="Genomic_DNA"/>
</dbReference>
<keyword evidence="9" id="KW-1185">Reference proteome</keyword>
<dbReference type="RefSeq" id="WP_289163314.1">
    <property type="nucleotide sequence ID" value="NZ_JASZZN010000006.1"/>
</dbReference>
<gene>
    <name evidence="8" type="ORF">QTN89_10165</name>
</gene>
<evidence type="ECO:0000256" key="6">
    <source>
        <dbReference type="ARBA" id="ARBA00047628"/>
    </source>
</evidence>
<accession>A0ABT7PH01</accession>
<dbReference type="Pfam" id="PF04476">
    <property type="entry name" value="4HFCP_synth"/>
    <property type="match status" value="1"/>
</dbReference>
<dbReference type="InterPro" id="IPR007565">
    <property type="entry name" value="4HFCP_synth"/>
</dbReference>
<keyword evidence="4" id="KW-0704">Schiff base</keyword>
<evidence type="ECO:0000256" key="5">
    <source>
        <dbReference type="ARBA" id="ARBA00032523"/>
    </source>
</evidence>
<sequence length="310" mass="33029">MFSPNDDPGGRETESAEAKHLHSNSPDVARPSDLERASVSLCKLNRSPSTSAVAENATSPQTPRLGPPPPPPKIRLLVSVRNLEEAKVAIAGGVRLVDLKEPSKGSLAPTSPDIWRSVSEFVTQDAGDHNCAGIDLSIALGEPDTAVKFADQVPRTVRFAKAGLSGLDSAEAVLKFWRLLRAQLPAPVTLVAVAYADYQVAGTLSPEQVAQLALQFGLRHVLIDTFEKSGGSSLKQLGRQRLGEFAVAAQTLGIWWALAGSIDRQETQSLLKDQVWPDCIAVRGAVCEGDRAGTISPGRLVGWTSMLNNS</sequence>
<evidence type="ECO:0000313" key="8">
    <source>
        <dbReference type="EMBL" id="MDM4015795.1"/>
    </source>
</evidence>
<feature type="region of interest" description="Disordered" evidence="7">
    <location>
        <begin position="1"/>
        <end position="73"/>
    </location>
</feature>
<evidence type="ECO:0000256" key="3">
    <source>
        <dbReference type="ARBA" id="ARBA00023239"/>
    </source>
</evidence>
<keyword evidence="3" id="KW-0456">Lyase</keyword>
<comment type="function">
    <text evidence="1">Catalyzes the formation of 4-(hydroxymethyl)-2-furancarboxaldehyde phosphate (4-HFC-P) from two molecules of glyceraldehyde-3-P (GA-3-P).</text>
</comment>
<evidence type="ECO:0000256" key="4">
    <source>
        <dbReference type="ARBA" id="ARBA00023270"/>
    </source>
</evidence>
<evidence type="ECO:0000313" key="9">
    <source>
        <dbReference type="Proteomes" id="UP001239462"/>
    </source>
</evidence>
<protein>
    <recommendedName>
        <fullName evidence="2">(5-formylfuran-3-yl)methyl phosphate synthase</fullName>
        <ecNumber evidence="2">4.2.3.153</ecNumber>
    </recommendedName>
    <alternativeName>
        <fullName evidence="5">4-(hydroxymethyl)-2-furancarboxaldehyde-phosphate synthase</fullName>
    </alternativeName>
</protein>
<organism evidence="8 9">
    <name type="scientific">Roseiconus lacunae</name>
    <dbReference type="NCBI Taxonomy" id="2605694"/>
    <lineage>
        <taxon>Bacteria</taxon>
        <taxon>Pseudomonadati</taxon>
        <taxon>Planctomycetota</taxon>
        <taxon>Planctomycetia</taxon>
        <taxon>Pirellulales</taxon>
        <taxon>Pirellulaceae</taxon>
        <taxon>Roseiconus</taxon>
    </lineage>
</organism>
<feature type="compositionally biased region" description="Basic and acidic residues" evidence="7">
    <location>
        <begin position="8"/>
        <end position="20"/>
    </location>
</feature>
<dbReference type="EC" id="4.2.3.153" evidence="2"/>
<name>A0ABT7PH01_9BACT</name>
<proteinExistence type="predicted"/>
<evidence type="ECO:0000256" key="1">
    <source>
        <dbReference type="ARBA" id="ARBA00003810"/>
    </source>
</evidence>
<dbReference type="Proteomes" id="UP001239462">
    <property type="component" value="Unassembled WGS sequence"/>
</dbReference>
<evidence type="ECO:0000256" key="7">
    <source>
        <dbReference type="SAM" id="MobiDB-lite"/>
    </source>
</evidence>
<comment type="catalytic activity">
    <reaction evidence="6">
        <text>2 D-glyceraldehyde 3-phosphate = 4-(hydroxymethyl)-2-furancarboxaldehyde phosphate + phosphate + 2 H2O</text>
        <dbReference type="Rhea" id="RHEA:43536"/>
        <dbReference type="ChEBI" id="CHEBI:15377"/>
        <dbReference type="ChEBI" id="CHEBI:43474"/>
        <dbReference type="ChEBI" id="CHEBI:59776"/>
        <dbReference type="ChEBI" id="CHEBI:83407"/>
        <dbReference type="EC" id="4.2.3.153"/>
    </reaction>
</comment>
<comment type="caution">
    <text evidence="8">The sequence shown here is derived from an EMBL/GenBank/DDBJ whole genome shotgun (WGS) entry which is preliminary data.</text>
</comment>